<reference evidence="2 3" key="1">
    <citation type="submission" date="2020-03" db="EMBL/GenBank/DDBJ databases">
        <title>Genomic Encyclopedia of Type Strains, Phase IV (KMG-IV): sequencing the most valuable type-strain genomes for metagenomic binning, comparative biology and taxonomic classification.</title>
        <authorList>
            <person name="Goeker M."/>
        </authorList>
    </citation>
    <scope>NUCLEOTIDE SEQUENCE [LARGE SCALE GENOMIC DNA]</scope>
    <source>
        <strain evidence="2 3">DSM 24233</strain>
    </source>
</reference>
<organism evidence="2 3">
    <name type="scientific">Desulfobaculum xiamenense</name>
    <dbReference type="NCBI Taxonomy" id="995050"/>
    <lineage>
        <taxon>Bacteria</taxon>
        <taxon>Pseudomonadati</taxon>
        <taxon>Thermodesulfobacteriota</taxon>
        <taxon>Desulfovibrionia</taxon>
        <taxon>Desulfovibrionales</taxon>
        <taxon>Desulfovibrionaceae</taxon>
        <taxon>Desulfobaculum</taxon>
    </lineage>
</organism>
<accession>A0A846QPS5</accession>
<comment type="caution">
    <text evidence="2">The sequence shown here is derived from an EMBL/GenBank/DDBJ whole genome shotgun (WGS) entry which is preliminary data.</text>
</comment>
<gene>
    <name evidence="2" type="ORF">GGQ74_002175</name>
</gene>
<keyword evidence="1" id="KW-0732">Signal</keyword>
<dbReference type="Proteomes" id="UP000580856">
    <property type="component" value="Unassembled WGS sequence"/>
</dbReference>
<evidence type="ECO:0000313" key="3">
    <source>
        <dbReference type="Proteomes" id="UP000580856"/>
    </source>
</evidence>
<evidence type="ECO:0000256" key="1">
    <source>
        <dbReference type="SAM" id="SignalP"/>
    </source>
</evidence>
<feature type="signal peptide" evidence="1">
    <location>
        <begin position="1"/>
        <end position="23"/>
    </location>
</feature>
<feature type="chain" id="PRO_5032887705" evidence="1">
    <location>
        <begin position="24"/>
        <end position="225"/>
    </location>
</feature>
<keyword evidence="3" id="KW-1185">Reference proteome</keyword>
<proteinExistence type="predicted"/>
<evidence type="ECO:0000313" key="2">
    <source>
        <dbReference type="EMBL" id="NJB68502.1"/>
    </source>
</evidence>
<protein>
    <submittedName>
        <fullName evidence="2">Uncharacterized protein</fullName>
    </submittedName>
</protein>
<dbReference type="AlphaFoldDB" id="A0A846QPS5"/>
<sequence>MKKLITLTIAGLLLVAPTHRALAFNLPSVGAANPLASTEKHDTQALSSEQESIKKDLVAALSELLDAQNQIAVAVQDKEMAAQTKVLIDTLQSGNVQDEDVERAVATTEENDKNIQEKQKSYNSLDAESKKKLAEALVPYAKGSALTVKVGKDFAQWISKAKDALAEAAPTALCSLKSKFDFGMNVGPKIPTLGSQMAGTTGELIAFCKSNDLEVSNAEDALGDL</sequence>
<name>A0A846QPS5_9BACT</name>
<dbReference type="RefSeq" id="WP_167941563.1">
    <property type="nucleotide sequence ID" value="NZ_JAATJA010000002.1"/>
</dbReference>
<dbReference type="EMBL" id="JAATJA010000002">
    <property type="protein sequence ID" value="NJB68502.1"/>
    <property type="molecule type" value="Genomic_DNA"/>
</dbReference>